<feature type="domain" description="AAA" evidence="1">
    <location>
        <begin position="32"/>
        <end position="80"/>
    </location>
</feature>
<dbReference type="Pfam" id="PF13614">
    <property type="entry name" value="AAA_31"/>
    <property type="match status" value="1"/>
</dbReference>
<dbReference type="InterPro" id="IPR050678">
    <property type="entry name" value="DNA_Partitioning_ATPase"/>
</dbReference>
<dbReference type="SUPFAM" id="SSF52540">
    <property type="entry name" value="P-loop containing nucleoside triphosphate hydrolases"/>
    <property type="match status" value="1"/>
</dbReference>
<reference evidence="2 3" key="1">
    <citation type="submission" date="2023-03" db="EMBL/GenBank/DDBJ databases">
        <title>Host association and intracellularity evolved multiple times independently in the Rickettsiales.</title>
        <authorList>
            <person name="Castelli M."/>
            <person name="Nardi T."/>
            <person name="Gammuto L."/>
            <person name="Bellinzona G."/>
            <person name="Sabaneyeva E."/>
            <person name="Potekhin A."/>
            <person name="Serra V."/>
            <person name="Petroni G."/>
            <person name="Sassera D."/>
        </authorList>
    </citation>
    <scope>NUCLEOTIDE SEQUENCE [LARGE SCALE GENOMIC DNA]</scope>
    <source>
        <strain evidence="2 3">Sr 2-6</strain>
    </source>
</reference>
<dbReference type="Gene3D" id="3.40.50.300">
    <property type="entry name" value="P-loop containing nucleotide triphosphate hydrolases"/>
    <property type="match status" value="1"/>
</dbReference>
<evidence type="ECO:0000313" key="3">
    <source>
        <dbReference type="Proteomes" id="UP001291687"/>
    </source>
</evidence>
<dbReference type="EMBL" id="JARJFB010000276">
    <property type="protein sequence ID" value="MEA0971787.1"/>
    <property type="molecule type" value="Genomic_DNA"/>
</dbReference>
<dbReference type="InterPro" id="IPR025669">
    <property type="entry name" value="AAA_dom"/>
</dbReference>
<dbReference type="InterPro" id="IPR027417">
    <property type="entry name" value="P-loop_NTPase"/>
</dbReference>
<dbReference type="PANTHER" id="PTHR13696">
    <property type="entry name" value="P-LOOP CONTAINING NUCLEOSIDE TRIPHOSPHATE HYDROLASE"/>
    <property type="match status" value="1"/>
</dbReference>
<name>A0ABU5NF33_9RICK</name>
<evidence type="ECO:0000313" key="2">
    <source>
        <dbReference type="EMBL" id="MEA0971787.1"/>
    </source>
</evidence>
<gene>
    <name evidence="2" type="ORF">Megvenef_01775</name>
</gene>
<dbReference type="CDD" id="cd02042">
    <property type="entry name" value="ParAB_family"/>
    <property type="match status" value="1"/>
</dbReference>
<proteinExistence type="predicted"/>
<comment type="caution">
    <text evidence="2">The sequence shown here is derived from an EMBL/GenBank/DDBJ whole genome shotgun (WGS) entry which is preliminary data.</text>
</comment>
<evidence type="ECO:0000259" key="1">
    <source>
        <dbReference type="Pfam" id="PF13614"/>
    </source>
</evidence>
<protein>
    <submittedName>
        <fullName evidence="2">ParA family C-terminal domain protein</fullName>
    </submittedName>
</protein>
<organism evidence="2 3">
    <name type="scientific">Candidatus Megaera venefica</name>
    <dbReference type="NCBI Taxonomy" id="2055910"/>
    <lineage>
        <taxon>Bacteria</taxon>
        <taxon>Pseudomonadati</taxon>
        <taxon>Pseudomonadota</taxon>
        <taxon>Alphaproteobacteria</taxon>
        <taxon>Rickettsiales</taxon>
        <taxon>Rickettsiaceae</taxon>
        <taxon>Candidatus Megaera</taxon>
    </lineage>
</organism>
<dbReference type="Proteomes" id="UP001291687">
    <property type="component" value="Unassembled WGS sequence"/>
</dbReference>
<sequence>MDKDKPDAIFWADLGNTLNDFVIPLYEDNPKPKLEILSKEYDFIIIDTPPNMQAAALKATILSDFIIIPCSVSELDKNALNQAASAAMMANKPYSFLASRTTKHTNSTKDLLDQLAETGFYFKTNITNSVDMIECQKYGQWVGAYKPNCKNHMQYQSLIKELIIKLDDIK</sequence>
<accession>A0ABU5NF33</accession>
<keyword evidence="3" id="KW-1185">Reference proteome</keyword>
<dbReference type="PANTHER" id="PTHR13696:SF99">
    <property type="entry name" value="COBYRINIC ACID AC-DIAMIDE SYNTHASE"/>
    <property type="match status" value="1"/>
</dbReference>